<dbReference type="EMBL" id="BPVZ01000030">
    <property type="protein sequence ID" value="GKV09494.1"/>
    <property type="molecule type" value="Genomic_DNA"/>
</dbReference>
<dbReference type="PROSITE" id="PS50985">
    <property type="entry name" value="GRAS"/>
    <property type="match status" value="1"/>
</dbReference>
<evidence type="ECO:0000256" key="3">
    <source>
        <dbReference type="PROSITE-ProRule" id="PRU01191"/>
    </source>
</evidence>
<name>A0AAV5JDM0_9ROSI</name>
<comment type="caution">
    <text evidence="3">Lacks conserved residue(s) required for the propagation of feature annotation.</text>
</comment>
<keyword evidence="5" id="KW-1185">Reference proteome</keyword>
<comment type="similarity">
    <text evidence="3">Belongs to the GRAS family.</text>
</comment>
<dbReference type="InterPro" id="IPR005202">
    <property type="entry name" value="TF_GRAS"/>
</dbReference>
<comment type="caution">
    <text evidence="4">The sequence shown here is derived from an EMBL/GenBank/DDBJ whole genome shotgun (WGS) entry which is preliminary data.</text>
</comment>
<keyword evidence="2" id="KW-0804">Transcription</keyword>
<proteinExistence type="inferred from homology"/>
<organism evidence="4 5">
    <name type="scientific">Rubroshorea leprosula</name>
    <dbReference type="NCBI Taxonomy" id="152421"/>
    <lineage>
        <taxon>Eukaryota</taxon>
        <taxon>Viridiplantae</taxon>
        <taxon>Streptophyta</taxon>
        <taxon>Embryophyta</taxon>
        <taxon>Tracheophyta</taxon>
        <taxon>Spermatophyta</taxon>
        <taxon>Magnoliopsida</taxon>
        <taxon>eudicotyledons</taxon>
        <taxon>Gunneridae</taxon>
        <taxon>Pentapetalae</taxon>
        <taxon>rosids</taxon>
        <taxon>malvids</taxon>
        <taxon>Malvales</taxon>
        <taxon>Dipterocarpaceae</taxon>
        <taxon>Rubroshorea</taxon>
    </lineage>
</organism>
<evidence type="ECO:0000256" key="2">
    <source>
        <dbReference type="ARBA" id="ARBA00023163"/>
    </source>
</evidence>
<dbReference type="Proteomes" id="UP001054252">
    <property type="component" value="Unassembled WGS sequence"/>
</dbReference>
<keyword evidence="1" id="KW-0805">Transcription regulation</keyword>
<dbReference type="Pfam" id="PF03514">
    <property type="entry name" value="GRAS"/>
    <property type="match status" value="1"/>
</dbReference>
<protein>
    <submittedName>
        <fullName evidence="4">Uncharacterized protein</fullName>
    </submittedName>
</protein>
<evidence type="ECO:0000313" key="5">
    <source>
        <dbReference type="Proteomes" id="UP001054252"/>
    </source>
</evidence>
<dbReference type="AlphaFoldDB" id="A0AAV5JDM0"/>
<evidence type="ECO:0000256" key="1">
    <source>
        <dbReference type="ARBA" id="ARBA00023015"/>
    </source>
</evidence>
<sequence length="193" mass="21496">MEVQVGIFEFSTSSISIEDIPDVASSMLVFPTLQANMAYSFASSLDFSHILTIEQPFLSPNEVVASSSYGENTDQVLVDAPFQTSLILPTEAIGIGIDEELSILHLLKAYGEATENNQKELAEEILWRLKDKGCPTGKTLQRLAHYLTLDLNKQAEAEYLGQESRKNCKAVFKAFYQMFPYGTFAHSTPIQPY</sequence>
<gene>
    <name evidence="4" type="ORF">SLEP1_g20982</name>
</gene>
<accession>A0AAV5JDM0</accession>
<evidence type="ECO:0000313" key="4">
    <source>
        <dbReference type="EMBL" id="GKV09494.1"/>
    </source>
</evidence>
<reference evidence="4 5" key="1">
    <citation type="journal article" date="2021" name="Commun. Biol.">
        <title>The genome of Shorea leprosula (Dipterocarpaceae) highlights the ecological relevance of drought in aseasonal tropical rainforests.</title>
        <authorList>
            <person name="Ng K.K.S."/>
            <person name="Kobayashi M.J."/>
            <person name="Fawcett J.A."/>
            <person name="Hatakeyama M."/>
            <person name="Paape T."/>
            <person name="Ng C.H."/>
            <person name="Ang C.C."/>
            <person name="Tnah L.H."/>
            <person name="Lee C.T."/>
            <person name="Nishiyama T."/>
            <person name="Sese J."/>
            <person name="O'Brien M.J."/>
            <person name="Copetti D."/>
            <person name="Mohd Noor M.I."/>
            <person name="Ong R.C."/>
            <person name="Putra M."/>
            <person name="Sireger I.Z."/>
            <person name="Indrioko S."/>
            <person name="Kosugi Y."/>
            <person name="Izuno A."/>
            <person name="Isagi Y."/>
            <person name="Lee S.L."/>
            <person name="Shimizu K.K."/>
        </authorList>
    </citation>
    <scope>NUCLEOTIDE SEQUENCE [LARGE SCALE GENOMIC DNA]</scope>
    <source>
        <strain evidence="4">214</strain>
    </source>
</reference>